<dbReference type="GO" id="GO:0006260">
    <property type="term" value="P:DNA replication"/>
    <property type="evidence" value="ECO:0007669"/>
    <property type="project" value="InterPro"/>
</dbReference>
<dbReference type="PANTHER" id="PTHR12873:SF0">
    <property type="entry name" value="TWINKLE MTDNA HELICASE"/>
    <property type="match status" value="1"/>
</dbReference>
<evidence type="ECO:0000313" key="3">
    <source>
        <dbReference type="Proteomes" id="UP000254072"/>
    </source>
</evidence>
<dbReference type="PANTHER" id="PTHR12873">
    <property type="entry name" value="T7-LIKE MITOCHONDRIAL DNA HELICASE"/>
    <property type="match status" value="1"/>
</dbReference>
<dbReference type="EMBL" id="UGTL01000001">
    <property type="protein sequence ID" value="SUB86143.1"/>
    <property type="molecule type" value="Genomic_DNA"/>
</dbReference>
<dbReference type="Proteomes" id="UP000254072">
    <property type="component" value="Unassembled WGS sequence"/>
</dbReference>
<accession>A0A379E093</accession>
<dbReference type="GeneID" id="91083055"/>
<evidence type="ECO:0000313" key="2">
    <source>
        <dbReference type="EMBL" id="SUB86143.1"/>
    </source>
</evidence>
<dbReference type="InterPro" id="IPR014907">
    <property type="entry name" value="BT4734-like_N"/>
</dbReference>
<dbReference type="AlphaFoldDB" id="A0A379E093"/>
<dbReference type="OrthoDB" id="2781056at2"/>
<dbReference type="InterPro" id="IPR027032">
    <property type="entry name" value="Twinkle-like"/>
</dbReference>
<dbReference type="GO" id="GO:0043139">
    <property type="term" value="F:5'-3' DNA helicase activity"/>
    <property type="evidence" value="ECO:0007669"/>
    <property type="project" value="InterPro"/>
</dbReference>
<dbReference type="RefSeq" id="WP_021668570.1">
    <property type="nucleotide sequence ID" value="NZ_UGTL01000001.1"/>
</dbReference>
<dbReference type="InterPro" id="IPR007694">
    <property type="entry name" value="DNA_helicase_DnaB-like_C"/>
</dbReference>
<keyword evidence="2" id="KW-0378">Hydrolase</keyword>
<dbReference type="SUPFAM" id="SSF52540">
    <property type="entry name" value="P-loop containing nucleoside triphosphate hydrolases"/>
    <property type="match status" value="1"/>
</dbReference>
<sequence length="604" mass="69569">MANFLNLEQITEVLLKYNSTDHNGYKCGLKALDDIMRLDRSTLAICVSTPGAGKSTFVNYYTYLMAKENNWKTLYIPFEGSTGRFVNDLYKYYGDVQQMAEYSVILDDTEFTDIEDLCNTIKEAKEAKNIDMVVLDNFTCLQNLYGSSNETYEIGKILTSFTQLAKKLNICFLLVVHTRKMNKGEEIDGYSASGSAHFFNLADYIFSVQITDRERFITEITTLKIRNNIDCGVCGRSVCLQFDPITKVYMEAQETDLPFTTYLESMYKTTTAAPQIKTLETIKIGDNVVSIKQEKEHTETSKRVPEGILTDTKVSVFQLTPQGQTKVGDVSLFDAIQMGEKYKENIQQIRSIDRDTNEKEYKRKKMQMPMFTVSCSCGCNAKEIDKYTNIICLDIDEKDNQQTNIEEIRQKVNKLPYTLYSSKSVGGKGLYCLIFVDGDKDAFLPHFKALQDEFSQIGITIDKSCKNLNRLRVISYDTESYYNEKAQIYTKKKINFPKVTCEETKPTYKTNHTKDKATFEMALKDIEERRLIITKTHQETLDLSNCMASVFGEEGREYLHTIRKQRKGYDAYKINECFDTSLNYIEQGHQYTLGTFYKYYNQAK</sequence>
<keyword evidence="2" id="KW-0067">ATP-binding</keyword>
<dbReference type="InterPro" id="IPR027417">
    <property type="entry name" value="P-loop_NTPase"/>
</dbReference>
<dbReference type="GO" id="GO:0005524">
    <property type="term" value="F:ATP binding"/>
    <property type="evidence" value="ECO:0007669"/>
    <property type="project" value="InterPro"/>
</dbReference>
<dbReference type="GO" id="GO:0003697">
    <property type="term" value="F:single-stranded DNA binding"/>
    <property type="evidence" value="ECO:0007669"/>
    <property type="project" value="InterPro"/>
</dbReference>
<protein>
    <submittedName>
        <fullName evidence="2">Replicative DNA helicase</fullName>
    </submittedName>
</protein>
<proteinExistence type="predicted"/>
<keyword evidence="2" id="KW-0347">Helicase</keyword>
<gene>
    <name evidence="2" type="ORF">NCTC11157_01890</name>
</gene>
<reference evidence="2 3" key="1">
    <citation type="submission" date="2018-06" db="EMBL/GenBank/DDBJ databases">
        <authorList>
            <consortium name="Pathogen Informatics"/>
            <person name="Doyle S."/>
        </authorList>
    </citation>
    <scope>NUCLEOTIDE SEQUENCE [LARGE SCALE GENOMIC DNA]</scope>
    <source>
        <strain evidence="2 3">NCTC11157</strain>
    </source>
</reference>
<name>A0A379E093_9BACT</name>
<dbReference type="Pfam" id="PF13481">
    <property type="entry name" value="AAA_25"/>
    <property type="match status" value="1"/>
</dbReference>
<dbReference type="Gene3D" id="3.40.50.300">
    <property type="entry name" value="P-loop containing nucleotide triphosphate hydrolases"/>
    <property type="match status" value="1"/>
</dbReference>
<dbReference type="PROSITE" id="PS51199">
    <property type="entry name" value="SF4_HELICASE"/>
    <property type="match status" value="1"/>
</dbReference>
<feature type="domain" description="SF4 helicase" evidence="1">
    <location>
        <begin position="18"/>
        <end position="256"/>
    </location>
</feature>
<dbReference type="Pfam" id="PF08800">
    <property type="entry name" value="BT4734-like_N"/>
    <property type="match status" value="1"/>
</dbReference>
<keyword evidence="2" id="KW-0547">Nucleotide-binding</keyword>
<organism evidence="2 3">
    <name type="scientific">Prevotella disiens</name>
    <dbReference type="NCBI Taxonomy" id="28130"/>
    <lineage>
        <taxon>Bacteria</taxon>
        <taxon>Pseudomonadati</taxon>
        <taxon>Bacteroidota</taxon>
        <taxon>Bacteroidia</taxon>
        <taxon>Bacteroidales</taxon>
        <taxon>Prevotellaceae</taxon>
        <taxon>Prevotella</taxon>
    </lineage>
</organism>
<evidence type="ECO:0000259" key="1">
    <source>
        <dbReference type="PROSITE" id="PS51199"/>
    </source>
</evidence>